<evidence type="ECO:0000259" key="1">
    <source>
        <dbReference type="Pfam" id="PF01381"/>
    </source>
</evidence>
<keyword evidence="3" id="KW-1185">Reference proteome</keyword>
<organism evidence="2 3">
    <name type="scientific">Chitinophaga niastensis</name>
    <dbReference type="NCBI Taxonomy" id="536980"/>
    <lineage>
        <taxon>Bacteria</taxon>
        <taxon>Pseudomonadati</taxon>
        <taxon>Bacteroidota</taxon>
        <taxon>Chitinophagia</taxon>
        <taxon>Chitinophagales</taxon>
        <taxon>Chitinophagaceae</taxon>
        <taxon>Chitinophaga</taxon>
    </lineage>
</organism>
<proteinExistence type="predicted"/>
<sequence length="173" mass="20655">MKSYKEIAKKYKPEEIAQSFVFPDTSGKKEAKLEAFQQFRQKADAKRTEKDKIIAQLLQLKFQIEDYINTEVFNKSQHFGFFLKEYIERLEKKNKEFASEIDIDPTELSQIINKHRAPTEKLIIRLEIHSNKSFPAIMWFKLIEKEKAYELIHDKEIRNRESKHVKQKSAFSL</sequence>
<reference evidence="2 3" key="1">
    <citation type="submission" date="2018-03" db="EMBL/GenBank/DDBJ databases">
        <title>Genomic Encyclopedia of Archaeal and Bacterial Type Strains, Phase II (KMG-II): from individual species to whole genera.</title>
        <authorList>
            <person name="Goeker M."/>
        </authorList>
    </citation>
    <scope>NUCLEOTIDE SEQUENCE [LARGE SCALE GENOMIC DNA]</scope>
    <source>
        <strain evidence="2 3">DSM 24859</strain>
    </source>
</reference>
<dbReference type="Gene3D" id="1.10.260.40">
    <property type="entry name" value="lambda repressor-like DNA-binding domains"/>
    <property type="match status" value="1"/>
</dbReference>
<dbReference type="SUPFAM" id="SSF47413">
    <property type="entry name" value="lambda repressor-like DNA-binding domains"/>
    <property type="match status" value="1"/>
</dbReference>
<dbReference type="GO" id="GO:0003677">
    <property type="term" value="F:DNA binding"/>
    <property type="evidence" value="ECO:0007669"/>
    <property type="project" value="InterPro"/>
</dbReference>
<gene>
    <name evidence="2" type="ORF">CLV51_10132</name>
</gene>
<dbReference type="RefSeq" id="WP_106525996.1">
    <property type="nucleotide sequence ID" value="NZ_PYAW01000001.1"/>
</dbReference>
<dbReference type="Proteomes" id="UP000240971">
    <property type="component" value="Unassembled WGS sequence"/>
</dbReference>
<dbReference type="AlphaFoldDB" id="A0A2P8HR52"/>
<comment type="caution">
    <text evidence="2">The sequence shown here is derived from an EMBL/GenBank/DDBJ whole genome shotgun (WGS) entry which is preliminary data.</text>
</comment>
<evidence type="ECO:0000313" key="3">
    <source>
        <dbReference type="Proteomes" id="UP000240971"/>
    </source>
</evidence>
<accession>A0A2P8HR52</accession>
<evidence type="ECO:0000313" key="2">
    <source>
        <dbReference type="EMBL" id="PSL48707.1"/>
    </source>
</evidence>
<dbReference type="Pfam" id="PF01381">
    <property type="entry name" value="HTH_3"/>
    <property type="match status" value="1"/>
</dbReference>
<dbReference type="InterPro" id="IPR010982">
    <property type="entry name" value="Lambda_DNA-bd_dom_sf"/>
</dbReference>
<feature type="domain" description="HTH cro/C1-type" evidence="1">
    <location>
        <begin position="83"/>
        <end position="127"/>
    </location>
</feature>
<name>A0A2P8HR52_CHINA</name>
<dbReference type="InterPro" id="IPR001387">
    <property type="entry name" value="Cro/C1-type_HTH"/>
</dbReference>
<dbReference type="EMBL" id="PYAW01000001">
    <property type="protein sequence ID" value="PSL48707.1"/>
    <property type="molecule type" value="Genomic_DNA"/>
</dbReference>
<dbReference type="OrthoDB" id="1493507at2"/>
<protein>
    <submittedName>
        <fullName evidence="2">Helix-turn-helix protein</fullName>
    </submittedName>
</protein>